<gene>
    <name evidence="3" type="ORF">PIIN_00455</name>
</gene>
<dbReference type="EMBL" id="CAFZ01000005">
    <property type="protein sequence ID" value="CCA66775.1"/>
    <property type="molecule type" value="Genomic_DNA"/>
</dbReference>
<dbReference type="eggNOG" id="ENOG502RZ4I">
    <property type="taxonomic scope" value="Eukaryota"/>
</dbReference>
<dbReference type="HOGENOM" id="CLU_109885_0_0_1"/>
<keyword evidence="4" id="KW-1185">Reference proteome</keyword>
<keyword evidence="1" id="KW-0732">Signal</keyword>
<feature type="domain" description="ARB-07466-like C-terminal" evidence="2">
    <location>
        <begin position="126"/>
        <end position="238"/>
    </location>
</feature>
<organism evidence="3 4">
    <name type="scientific">Serendipita indica (strain DSM 11827)</name>
    <name type="common">Root endophyte fungus</name>
    <name type="synonym">Piriformospora indica</name>
    <dbReference type="NCBI Taxonomy" id="1109443"/>
    <lineage>
        <taxon>Eukaryota</taxon>
        <taxon>Fungi</taxon>
        <taxon>Dikarya</taxon>
        <taxon>Basidiomycota</taxon>
        <taxon>Agaricomycotina</taxon>
        <taxon>Agaricomycetes</taxon>
        <taxon>Sebacinales</taxon>
        <taxon>Serendipitaceae</taxon>
        <taxon>Serendipita</taxon>
    </lineage>
</organism>
<dbReference type="SUPFAM" id="SSF55166">
    <property type="entry name" value="Hedgehog/DD-peptidase"/>
    <property type="match status" value="1"/>
</dbReference>
<accession>G4T5Z2</accession>
<feature type="chain" id="PRO_5003468736" description="ARB-07466-like C-terminal domain-containing protein" evidence="1">
    <location>
        <begin position="21"/>
        <end position="247"/>
    </location>
</feature>
<evidence type="ECO:0000256" key="1">
    <source>
        <dbReference type="SAM" id="SignalP"/>
    </source>
</evidence>
<dbReference type="AlphaFoldDB" id="G4T5Z2"/>
<evidence type="ECO:0000313" key="3">
    <source>
        <dbReference type="EMBL" id="CCA66775.1"/>
    </source>
</evidence>
<comment type="caution">
    <text evidence="3">The sequence shown here is derived from an EMBL/GenBank/DDBJ whole genome shotgun (WGS) entry which is preliminary data.</text>
</comment>
<dbReference type="OMA" id="IREIGCK"/>
<reference evidence="3 4" key="1">
    <citation type="journal article" date="2011" name="PLoS Pathog.">
        <title>Endophytic Life Strategies Decoded by Genome and Transcriptome Analyses of the Mutualistic Root Symbiont Piriformospora indica.</title>
        <authorList>
            <person name="Zuccaro A."/>
            <person name="Lahrmann U."/>
            <person name="Guldener U."/>
            <person name="Langen G."/>
            <person name="Pfiffi S."/>
            <person name="Biedenkopf D."/>
            <person name="Wong P."/>
            <person name="Samans B."/>
            <person name="Grimm C."/>
            <person name="Basiewicz M."/>
            <person name="Murat C."/>
            <person name="Martin F."/>
            <person name="Kogel K.H."/>
        </authorList>
    </citation>
    <scope>NUCLEOTIDE SEQUENCE [LARGE SCALE GENOMIC DNA]</scope>
    <source>
        <strain evidence="3 4">DSM 11827</strain>
    </source>
</reference>
<evidence type="ECO:0000259" key="2">
    <source>
        <dbReference type="Pfam" id="PF26571"/>
    </source>
</evidence>
<dbReference type="Pfam" id="PF26571">
    <property type="entry name" value="VldE"/>
    <property type="match status" value="1"/>
</dbReference>
<proteinExistence type="predicted"/>
<evidence type="ECO:0000313" key="4">
    <source>
        <dbReference type="Proteomes" id="UP000007148"/>
    </source>
</evidence>
<sequence>MRPSFLFPLFAILGASGVLGDTLYPRATVNGRCTGLGGVPGVCIPTAKCKSGGGTYIDNACPDTPDDVKCCIKASCGNNGGTCKWTNQCSSGNTQSGLCPGPNDFKCCLPKGSDGPWPTPAFPAVGECKKKSVDGAKKIVSAHKGKVRQIYCIRQCVDPTSSEHCVGLAVDLMCSRAGGVKTTAGEPIAEWVMNNRKALDLKYVIWGQRIWNPDRDSVKPWSQWRKMDNRGTITANHWDHVHVSFNS</sequence>
<dbReference type="STRING" id="1109443.G4T5Z2"/>
<feature type="signal peptide" evidence="1">
    <location>
        <begin position="1"/>
        <end position="20"/>
    </location>
</feature>
<dbReference type="InterPro" id="IPR009045">
    <property type="entry name" value="Zn_M74/Hedgehog-like"/>
</dbReference>
<dbReference type="InParanoid" id="G4T5Z2"/>
<name>G4T5Z2_SERID</name>
<dbReference type="Proteomes" id="UP000007148">
    <property type="component" value="Unassembled WGS sequence"/>
</dbReference>
<dbReference type="OrthoDB" id="2251794at2759"/>
<dbReference type="InterPro" id="IPR058593">
    <property type="entry name" value="ARB_07466-like_C"/>
</dbReference>
<protein>
    <recommendedName>
        <fullName evidence="2">ARB-07466-like C-terminal domain-containing protein</fullName>
    </recommendedName>
</protein>